<protein>
    <submittedName>
        <fullName evidence="1">Uncharacterized protein</fullName>
    </submittedName>
</protein>
<reference evidence="1 2" key="1">
    <citation type="submission" date="2024-03" db="EMBL/GenBank/DDBJ databases">
        <title>Sequence of Lycoming College Course Isolates.</title>
        <authorList>
            <person name="Plotts O."/>
            <person name="Newman J."/>
        </authorList>
    </citation>
    <scope>NUCLEOTIDE SEQUENCE [LARGE SCALE GENOMIC DNA]</scope>
    <source>
        <strain evidence="1 2">CJB-3</strain>
    </source>
</reference>
<proteinExistence type="predicted"/>
<dbReference type="RefSeq" id="WP_337717584.1">
    <property type="nucleotide sequence ID" value="NZ_JBBEUB010000009.1"/>
</dbReference>
<gene>
    <name evidence="1" type="ORF">WAE58_21725</name>
</gene>
<evidence type="ECO:0000313" key="2">
    <source>
        <dbReference type="Proteomes" id="UP001378956"/>
    </source>
</evidence>
<accession>A0ABU8NUK0</accession>
<evidence type="ECO:0000313" key="1">
    <source>
        <dbReference type="EMBL" id="MEJ2905080.1"/>
    </source>
</evidence>
<organism evidence="1 2">
    <name type="scientific">Pedobacter panaciterrae</name>
    <dbReference type="NCBI Taxonomy" id="363849"/>
    <lineage>
        <taxon>Bacteria</taxon>
        <taxon>Pseudomonadati</taxon>
        <taxon>Bacteroidota</taxon>
        <taxon>Sphingobacteriia</taxon>
        <taxon>Sphingobacteriales</taxon>
        <taxon>Sphingobacteriaceae</taxon>
        <taxon>Pedobacter</taxon>
    </lineage>
</organism>
<name>A0ABU8NUK0_9SPHI</name>
<comment type="caution">
    <text evidence="1">The sequence shown here is derived from an EMBL/GenBank/DDBJ whole genome shotgun (WGS) entry which is preliminary data.</text>
</comment>
<keyword evidence="2" id="KW-1185">Reference proteome</keyword>
<dbReference type="EMBL" id="JBBEUB010000009">
    <property type="protein sequence ID" value="MEJ2905080.1"/>
    <property type="molecule type" value="Genomic_DNA"/>
</dbReference>
<sequence length="58" mass="6691">MVFTFTLTTTLLAVLLTFSVKGWYIGDSQLKKSATRERYGIEDTDAVWDRLRDAGWMD</sequence>
<dbReference type="Proteomes" id="UP001378956">
    <property type="component" value="Unassembled WGS sequence"/>
</dbReference>